<comment type="caution">
    <text evidence="2">The sequence shown here is derived from an EMBL/GenBank/DDBJ whole genome shotgun (WGS) entry which is preliminary data.</text>
</comment>
<organism evidence="2 3">
    <name type="scientific">Gilvimarinus japonicus</name>
    <dbReference type="NCBI Taxonomy" id="1796469"/>
    <lineage>
        <taxon>Bacteria</taxon>
        <taxon>Pseudomonadati</taxon>
        <taxon>Pseudomonadota</taxon>
        <taxon>Gammaproteobacteria</taxon>
        <taxon>Cellvibrionales</taxon>
        <taxon>Cellvibrionaceae</taxon>
        <taxon>Gilvimarinus</taxon>
    </lineage>
</organism>
<feature type="domain" description="DUF4145" evidence="1">
    <location>
        <begin position="111"/>
        <end position="198"/>
    </location>
</feature>
<evidence type="ECO:0000313" key="2">
    <source>
        <dbReference type="EMBL" id="MFC3155421.1"/>
    </source>
</evidence>
<accession>A0ABV7HS51</accession>
<dbReference type="Pfam" id="PF13643">
    <property type="entry name" value="DUF4145"/>
    <property type="match status" value="1"/>
</dbReference>
<proteinExistence type="predicted"/>
<reference evidence="3" key="1">
    <citation type="journal article" date="2019" name="Int. J. Syst. Evol. Microbiol.">
        <title>The Global Catalogue of Microorganisms (GCM) 10K type strain sequencing project: providing services to taxonomists for standard genome sequencing and annotation.</title>
        <authorList>
            <consortium name="The Broad Institute Genomics Platform"/>
            <consortium name="The Broad Institute Genome Sequencing Center for Infectious Disease"/>
            <person name="Wu L."/>
            <person name="Ma J."/>
        </authorList>
    </citation>
    <scope>NUCLEOTIDE SEQUENCE [LARGE SCALE GENOMIC DNA]</scope>
    <source>
        <strain evidence="3">KCTC 52141</strain>
    </source>
</reference>
<evidence type="ECO:0000259" key="1">
    <source>
        <dbReference type="Pfam" id="PF13643"/>
    </source>
</evidence>
<sequence length="222" mass="25315">MSDIVKYRCKRCQGQTRHQELFRKDQDLSGEGAYHVIRYDLVECLGCENIRFFKSSYSSDGEFDENGNIIPDVELYPPDTLRKQPKWMSSLLWPFDPDLGSANQEIIDLINEIYIALQNGISRLAIMGIRALVETIMIKKVGDHNAFSKNMDRFQEGGYISPTQREALDAVLEAGHATIHRAYRPSAQQVQAAIDIVENIIEAIYVSDQNRKRFSDVPKRGS</sequence>
<gene>
    <name evidence="2" type="ORF">ACFOEB_09445</name>
</gene>
<dbReference type="InterPro" id="IPR025285">
    <property type="entry name" value="DUF4145"/>
</dbReference>
<protein>
    <submittedName>
        <fullName evidence="2">DUF4145 domain-containing protein</fullName>
    </submittedName>
</protein>
<dbReference type="EMBL" id="JBHRTL010000006">
    <property type="protein sequence ID" value="MFC3155421.1"/>
    <property type="molecule type" value="Genomic_DNA"/>
</dbReference>
<name>A0ABV7HS51_9GAMM</name>
<keyword evidence="3" id="KW-1185">Reference proteome</keyword>
<evidence type="ECO:0000313" key="3">
    <source>
        <dbReference type="Proteomes" id="UP001595548"/>
    </source>
</evidence>
<dbReference type="RefSeq" id="WP_382416112.1">
    <property type="nucleotide sequence ID" value="NZ_AP031500.1"/>
</dbReference>
<dbReference type="Proteomes" id="UP001595548">
    <property type="component" value="Unassembled WGS sequence"/>
</dbReference>